<dbReference type="RefSeq" id="XP_001323752.1">
    <property type="nucleotide sequence ID" value="XM_001323717.1"/>
</dbReference>
<dbReference type="EMBL" id="DS113317">
    <property type="protein sequence ID" value="EAY11529.1"/>
    <property type="molecule type" value="Genomic_DNA"/>
</dbReference>
<proteinExistence type="predicted"/>
<protein>
    <submittedName>
        <fullName evidence="1">Uncharacterized protein</fullName>
    </submittedName>
</protein>
<organism evidence="1 2">
    <name type="scientific">Trichomonas vaginalis (strain ATCC PRA-98 / G3)</name>
    <dbReference type="NCBI Taxonomy" id="412133"/>
    <lineage>
        <taxon>Eukaryota</taxon>
        <taxon>Metamonada</taxon>
        <taxon>Parabasalia</taxon>
        <taxon>Trichomonadida</taxon>
        <taxon>Trichomonadidae</taxon>
        <taxon>Trichomonas</taxon>
    </lineage>
</organism>
<dbReference type="VEuPathDB" id="TrichDB:TVAG_006040"/>
<dbReference type="InParanoid" id="A2E711"/>
<gene>
    <name evidence="1" type="ORF">TVAG_006040</name>
</gene>
<dbReference type="KEGG" id="tva:4769483"/>
<dbReference type="Proteomes" id="UP000001542">
    <property type="component" value="Unassembled WGS sequence"/>
</dbReference>
<keyword evidence="2" id="KW-1185">Reference proteome</keyword>
<dbReference type="VEuPathDB" id="TrichDB:TVAGG3_0982540"/>
<reference evidence="1" key="2">
    <citation type="journal article" date="2007" name="Science">
        <title>Draft genome sequence of the sexually transmitted pathogen Trichomonas vaginalis.</title>
        <authorList>
            <person name="Carlton J.M."/>
            <person name="Hirt R.P."/>
            <person name="Silva J.C."/>
            <person name="Delcher A.L."/>
            <person name="Schatz M."/>
            <person name="Zhao Q."/>
            <person name="Wortman J.R."/>
            <person name="Bidwell S.L."/>
            <person name="Alsmark U.C.M."/>
            <person name="Besteiro S."/>
            <person name="Sicheritz-Ponten T."/>
            <person name="Noel C.J."/>
            <person name="Dacks J.B."/>
            <person name="Foster P.G."/>
            <person name="Simillion C."/>
            <person name="Van de Peer Y."/>
            <person name="Miranda-Saavedra D."/>
            <person name="Barton G.J."/>
            <person name="Westrop G.D."/>
            <person name="Mueller S."/>
            <person name="Dessi D."/>
            <person name="Fiori P.L."/>
            <person name="Ren Q."/>
            <person name="Paulsen I."/>
            <person name="Zhang H."/>
            <person name="Bastida-Corcuera F.D."/>
            <person name="Simoes-Barbosa A."/>
            <person name="Brown M.T."/>
            <person name="Hayes R.D."/>
            <person name="Mukherjee M."/>
            <person name="Okumura C.Y."/>
            <person name="Schneider R."/>
            <person name="Smith A.J."/>
            <person name="Vanacova S."/>
            <person name="Villalvazo M."/>
            <person name="Haas B.J."/>
            <person name="Pertea M."/>
            <person name="Feldblyum T.V."/>
            <person name="Utterback T.R."/>
            <person name="Shu C.L."/>
            <person name="Osoegawa K."/>
            <person name="de Jong P.J."/>
            <person name="Hrdy I."/>
            <person name="Horvathova L."/>
            <person name="Zubacova Z."/>
            <person name="Dolezal P."/>
            <person name="Malik S.B."/>
            <person name="Logsdon J.M. Jr."/>
            <person name="Henze K."/>
            <person name="Gupta A."/>
            <person name="Wang C.C."/>
            <person name="Dunne R.L."/>
            <person name="Upcroft J.A."/>
            <person name="Upcroft P."/>
            <person name="White O."/>
            <person name="Salzberg S.L."/>
            <person name="Tang P."/>
            <person name="Chiu C.-H."/>
            <person name="Lee Y.-S."/>
            <person name="Embley T.M."/>
            <person name="Coombs G.H."/>
            <person name="Mottram J.C."/>
            <person name="Tachezy J."/>
            <person name="Fraser-Liggett C.M."/>
            <person name="Johnson P.J."/>
        </authorList>
    </citation>
    <scope>NUCLEOTIDE SEQUENCE [LARGE SCALE GENOMIC DNA]</scope>
    <source>
        <strain evidence="1">G3</strain>
    </source>
</reference>
<name>A2E711_TRIV3</name>
<reference evidence="1" key="1">
    <citation type="submission" date="2006-10" db="EMBL/GenBank/DDBJ databases">
        <authorList>
            <person name="Amadeo P."/>
            <person name="Zhao Q."/>
            <person name="Wortman J."/>
            <person name="Fraser-Liggett C."/>
            <person name="Carlton J."/>
        </authorList>
    </citation>
    <scope>NUCLEOTIDE SEQUENCE</scope>
    <source>
        <strain evidence="1">G3</strain>
    </source>
</reference>
<dbReference type="AlphaFoldDB" id="A2E711"/>
<evidence type="ECO:0000313" key="1">
    <source>
        <dbReference type="EMBL" id="EAY11529.1"/>
    </source>
</evidence>
<accession>A2E711</accession>
<sequence>MKILFKLLICEIHDEEYYNKIWILSFELINHKSGESILTSCGFSVLCLLLDNNFKQNLSEEDLNSILIFSNENAKIIEPIYRFIANFNDTTIINALFEKGLMSNIISILQQKKIESSIVLRFLKTIDYIPAPNDIIFSVSIELFNSQLNPVKISAVNYASFFLQHTPSSEIMSAIPKPPFLLLSSLIDESDLEVSFSSIKIIERILNIMINEGIKVPSNIVANKIVSALDEIYGLNQEIDEKADLIIQILHPEN</sequence>
<evidence type="ECO:0000313" key="2">
    <source>
        <dbReference type="Proteomes" id="UP000001542"/>
    </source>
</evidence>